<dbReference type="FunFam" id="1.10.287.130:FF:000001">
    <property type="entry name" value="Two-component sensor histidine kinase"/>
    <property type="match status" value="1"/>
</dbReference>
<feature type="domain" description="Histidine kinase" evidence="12">
    <location>
        <begin position="272"/>
        <end position="482"/>
    </location>
</feature>
<sequence length="485" mass="53683">MNFRYWHDMQRTREVVIGVRLRRPSPSGWIWRAVLRHPEIRVRVTATASLIAFVLSSVLSAVLLVQLRQDAHQDLVRSLTRDNRRTATAIETGQLTLDISPTTDILQQVVNPQGHVVAATPRMQGRARVRFPPPSPFEERRVGQRCGIDAPGGRCFVVVERRVGFGPDALYVYSLSPVPGPLPRPAIGVLIMLGVPLLTFLAGYGTWLSVSRALRPVDRIRRDLDEITVTDLERRVPQPPRRDEVGRLAESVNATLDRLEEAVARQRAFVSDVSHELRSPLTALRMELELAMSAPEDADVPAALRAILVNTERLSAVVDDLLSLARLDADRTSPRERVDLTEITDQEVLRRPRRAQVTVLSEGPVTVRGGRGDLARLLTNLVDNADRHAEHEVLVILRTESPATAVVEVIDDGTGVAPEDRERVFDRFARLAEGRHRDAGGTGLGLAISRDIAEAHGGSLVLTDRIDGVPGARFVLRLPRDDAPQ</sequence>
<dbReference type="SMART" id="SM00388">
    <property type="entry name" value="HisKA"/>
    <property type="match status" value="1"/>
</dbReference>
<keyword evidence="15" id="KW-1185">Reference proteome</keyword>
<evidence type="ECO:0000256" key="5">
    <source>
        <dbReference type="ARBA" id="ARBA00022679"/>
    </source>
</evidence>
<dbReference type="SUPFAM" id="SSF47384">
    <property type="entry name" value="Homodimeric domain of signal transducing histidine kinase"/>
    <property type="match status" value="1"/>
</dbReference>
<dbReference type="InterPro" id="IPR005467">
    <property type="entry name" value="His_kinase_dom"/>
</dbReference>
<evidence type="ECO:0000313" key="15">
    <source>
        <dbReference type="Proteomes" id="UP000198420"/>
    </source>
</evidence>
<dbReference type="Pfam" id="PF00512">
    <property type="entry name" value="HisKA"/>
    <property type="match status" value="1"/>
</dbReference>
<dbReference type="CDD" id="cd00082">
    <property type="entry name" value="HisKA"/>
    <property type="match status" value="1"/>
</dbReference>
<dbReference type="EC" id="2.7.13.3" evidence="3"/>
<evidence type="ECO:0000256" key="10">
    <source>
        <dbReference type="ARBA" id="ARBA00023136"/>
    </source>
</evidence>
<keyword evidence="7 14" id="KW-0418">Kinase</keyword>
<dbReference type="InterPro" id="IPR003660">
    <property type="entry name" value="HAMP_dom"/>
</dbReference>
<dbReference type="InterPro" id="IPR050428">
    <property type="entry name" value="TCS_sensor_his_kinase"/>
</dbReference>
<evidence type="ECO:0000256" key="3">
    <source>
        <dbReference type="ARBA" id="ARBA00012438"/>
    </source>
</evidence>
<dbReference type="Gene3D" id="6.10.340.10">
    <property type="match status" value="1"/>
</dbReference>
<accession>A0A238WX06</accession>
<keyword evidence="5" id="KW-0808">Transferase</keyword>
<dbReference type="InterPro" id="IPR004358">
    <property type="entry name" value="Sig_transdc_His_kin-like_C"/>
</dbReference>
<organism evidence="14 15">
    <name type="scientific">Actinomadura mexicana</name>
    <dbReference type="NCBI Taxonomy" id="134959"/>
    <lineage>
        <taxon>Bacteria</taxon>
        <taxon>Bacillati</taxon>
        <taxon>Actinomycetota</taxon>
        <taxon>Actinomycetes</taxon>
        <taxon>Streptosporangiales</taxon>
        <taxon>Thermomonosporaceae</taxon>
        <taxon>Actinomadura</taxon>
    </lineage>
</organism>
<keyword evidence="9" id="KW-0902">Two-component regulatory system</keyword>
<dbReference type="InterPro" id="IPR003594">
    <property type="entry name" value="HATPase_dom"/>
</dbReference>
<dbReference type="GO" id="GO:0005886">
    <property type="term" value="C:plasma membrane"/>
    <property type="evidence" value="ECO:0007669"/>
    <property type="project" value="UniProtKB-SubCell"/>
</dbReference>
<dbReference type="EMBL" id="FZNP01000003">
    <property type="protein sequence ID" value="SNR50119.1"/>
    <property type="molecule type" value="Genomic_DNA"/>
</dbReference>
<reference evidence="15" key="1">
    <citation type="submission" date="2017-06" db="EMBL/GenBank/DDBJ databases">
        <authorList>
            <person name="Varghese N."/>
            <person name="Submissions S."/>
        </authorList>
    </citation>
    <scope>NUCLEOTIDE SEQUENCE [LARGE SCALE GENOMIC DNA]</scope>
    <source>
        <strain evidence="15">DSM 44485</strain>
    </source>
</reference>
<evidence type="ECO:0000259" key="13">
    <source>
        <dbReference type="PROSITE" id="PS50885"/>
    </source>
</evidence>
<keyword evidence="8 11" id="KW-1133">Transmembrane helix</keyword>
<proteinExistence type="predicted"/>
<dbReference type="Gene3D" id="1.10.287.130">
    <property type="match status" value="1"/>
</dbReference>
<dbReference type="PROSITE" id="PS50885">
    <property type="entry name" value="HAMP"/>
    <property type="match status" value="1"/>
</dbReference>
<evidence type="ECO:0000256" key="9">
    <source>
        <dbReference type="ARBA" id="ARBA00023012"/>
    </source>
</evidence>
<dbReference type="InterPro" id="IPR036890">
    <property type="entry name" value="HATPase_C_sf"/>
</dbReference>
<evidence type="ECO:0000256" key="1">
    <source>
        <dbReference type="ARBA" id="ARBA00000085"/>
    </source>
</evidence>
<dbReference type="PRINTS" id="PR00344">
    <property type="entry name" value="BCTRLSENSOR"/>
</dbReference>
<comment type="subcellular location">
    <subcellularLocation>
        <location evidence="2">Cell membrane</location>
    </subcellularLocation>
</comment>
<feature type="transmembrane region" description="Helical" evidence="11">
    <location>
        <begin position="186"/>
        <end position="210"/>
    </location>
</feature>
<evidence type="ECO:0000256" key="11">
    <source>
        <dbReference type="SAM" id="Phobius"/>
    </source>
</evidence>
<comment type="catalytic activity">
    <reaction evidence="1">
        <text>ATP + protein L-histidine = ADP + protein N-phospho-L-histidine.</text>
        <dbReference type="EC" id="2.7.13.3"/>
    </reaction>
</comment>
<evidence type="ECO:0000313" key="14">
    <source>
        <dbReference type="EMBL" id="SNR50119.1"/>
    </source>
</evidence>
<dbReference type="CDD" id="cd06225">
    <property type="entry name" value="HAMP"/>
    <property type="match status" value="1"/>
</dbReference>
<protein>
    <recommendedName>
        <fullName evidence="3">histidine kinase</fullName>
        <ecNumber evidence="3">2.7.13.3</ecNumber>
    </recommendedName>
</protein>
<dbReference type="SUPFAM" id="SSF55874">
    <property type="entry name" value="ATPase domain of HSP90 chaperone/DNA topoisomerase II/histidine kinase"/>
    <property type="match status" value="1"/>
</dbReference>
<dbReference type="GO" id="GO:0000155">
    <property type="term" value="F:phosphorelay sensor kinase activity"/>
    <property type="evidence" value="ECO:0007669"/>
    <property type="project" value="InterPro"/>
</dbReference>
<keyword evidence="6 11" id="KW-0812">Transmembrane</keyword>
<name>A0A238WX06_9ACTN</name>
<keyword evidence="10 11" id="KW-0472">Membrane</keyword>
<feature type="domain" description="HAMP" evidence="13">
    <location>
        <begin position="211"/>
        <end position="264"/>
    </location>
</feature>
<gene>
    <name evidence="14" type="ORF">SAMN06265355_103306</name>
</gene>
<dbReference type="PROSITE" id="PS50109">
    <property type="entry name" value="HIS_KIN"/>
    <property type="match status" value="1"/>
</dbReference>
<dbReference type="PANTHER" id="PTHR45436">
    <property type="entry name" value="SENSOR HISTIDINE KINASE YKOH"/>
    <property type="match status" value="1"/>
</dbReference>
<evidence type="ECO:0000256" key="8">
    <source>
        <dbReference type="ARBA" id="ARBA00022989"/>
    </source>
</evidence>
<dbReference type="PANTHER" id="PTHR45436:SF5">
    <property type="entry name" value="SENSOR HISTIDINE KINASE TRCS"/>
    <property type="match status" value="1"/>
</dbReference>
<evidence type="ECO:0000256" key="4">
    <source>
        <dbReference type="ARBA" id="ARBA00022553"/>
    </source>
</evidence>
<dbReference type="Gene3D" id="3.30.565.10">
    <property type="entry name" value="Histidine kinase-like ATPase, C-terminal domain"/>
    <property type="match status" value="1"/>
</dbReference>
<evidence type="ECO:0000256" key="6">
    <source>
        <dbReference type="ARBA" id="ARBA00022692"/>
    </source>
</evidence>
<evidence type="ECO:0000256" key="2">
    <source>
        <dbReference type="ARBA" id="ARBA00004236"/>
    </source>
</evidence>
<dbReference type="SMART" id="SM00304">
    <property type="entry name" value="HAMP"/>
    <property type="match status" value="1"/>
</dbReference>
<dbReference type="SMART" id="SM00387">
    <property type="entry name" value="HATPase_c"/>
    <property type="match status" value="1"/>
</dbReference>
<evidence type="ECO:0000256" key="7">
    <source>
        <dbReference type="ARBA" id="ARBA00022777"/>
    </source>
</evidence>
<dbReference type="InterPro" id="IPR036097">
    <property type="entry name" value="HisK_dim/P_sf"/>
</dbReference>
<evidence type="ECO:0000259" key="12">
    <source>
        <dbReference type="PROSITE" id="PS50109"/>
    </source>
</evidence>
<keyword evidence="4" id="KW-0597">Phosphoprotein</keyword>
<dbReference type="CDD" id="cd00075">
    <property type="entry name" value="HATPase"/>
    <property type="match status" value="1"/>
</dbReference>
<feature type="transmembrane region" description="Helical" evidence="11">
    <location>
        <begin position="44"/>
        <end position="67"/>
    </location>
</feature>
<dbReference type="Pfam" id="PF00672">
    <property type="entry name" value="HAMP"/>
    <property type="match status" value="1"/>
</dbReference>
<dbReference type="AlphaFoldDB" id="A0A238WX06"/>
<dbReference type="SUPFAM" id="SSF158472">
    <property type="entry name" value="HAMP domain-like"/>
    <property type="match status" value="1"/>
</dbReference>
<dbReference type="Pfam" id="PF02518">
    <property type="entry name" value="HATPase_c"/>
    <property type="match status" value="1"/>
</dbReference>
<dbReference type="Proteomes" id="UP000198420">
    <property type="component" value="Unassembled WGS sequence"/>
</dbReference>
<dbReference type="InterPro" id="IPR003661">
    <property type="entry name" value="HisK_dim/P_dom"/>
</dbReference>